<evidence type="ECO:0000256" key="8">
    <source>
        <dbReference type="ARBA" id="ARBA00023034"/>
    </source>
</evidence>
<gene>
    <name evidence="13" type="primary">LOC111596759</name>
</gene>
<protein>
    <recommendedName>
        <fullName evidence="3 10">Golgi SNAP receptor complex member 1</fullName>
    </recommendedName>
</protein>
<evidence type="ECO:0000256" key="3">
    <source>
        <dbReference type="ARBA" id="ARBA00015612"/>
    </source>
</evidence>
<evidence type="ECO:0000256" key="1">
    <source>
        <dbReference type="ARBA" id="ARBA00004409"/>
    </source>
</evidence>
<feature type="transmembrane region" description="Helical" evidence="11">
    <location>
        <begin position="213"/>
        <end position="231"/>
    </location>
</feature>
<keyword evidence="6 10" id="KW-0653">Protein transport</keyword>
<dbReference type="GO" id="GO:0006888">
    <property type="term" value="P:endoplasmic reticulum to Golgi vesicle-mediated transport"/>
    <property type="evidence" value="ECO:0007669"/>
    <property type="project" value="InterPro"/>
</dbReference>
<keyword evidence="12" id="KW-1185">Reference proteome</keyword>
<dbReference type="RefSeq" id="XP_023166876.1">
    <property type="nucleotide sequence ID" value="XM_023311108.2"/>
</dbReference>
<dbReference type="PANTHER" id="PTHR21094">
    <property type="entry name" value="GOS-28 SNARE- RELATED"/>
    <property type="match status" value="1"/>
</dbReference>
<name>A0A6J1LLS0_DROHY</name>
<accession>A0A6J1LLS0</accession>
<proteinExistence type="inferred from homology"/>
<dbReference type="GO" id="GO:0006906">
    <property type="term" value="P:vesicle fusion"/>
    <property type="evidence" value="ECO:0007669"/>
    <property type="project" value="TreeGrafter"/>
</dbReference>
<keyword evidence="10" id="KW-0931">ER-Golgi transport</keyword>
<dbReference type="OMA" id="EILRDYC"/>
<dbReference type="CTD" id="248102"/>
<evidence type="ECO:0000256" key="5">
    <source>
        <dbReference type="ARBA" id="ARBA00022692"/>
    </source>
</evidence>
<keyword evidence="9 10" id="KW-0472">Membrane</keyword>
<organism evidence="12 13">
    <name type="scientific">Drosophila hydei</name>
    <name type="common">Fruit fly</name>
    <dbReference type="NCBI Taxonomy" id="7224"/>
    <lineage>
        <taxon>Eukaryota</taxon>
        <taxon>Metazoa</taxon>
        <taxon>Ecdysozoa</taxon>
        <taxon>Arthropoda</taxon>
        <taxon>Hexapoda</taxon>
        <taxon>Insecta</taxon>
        <taxon>Pterygota</taxon>
        <taxon>Neoptera</taxon>
        <taxon>Endopterygota</taxon>
        <taxon>Diptera</taxon>
        <taxon>Brachycera</taxon>
        <taxon>Muscomorpha</taxon>
        <taxon>Ephydroidea</taxon>
        <taxon>Drosophilidae</taxon>
        <taxon>Drosophila</taxon>
    </lineage>
</organism>
<dbReference type="GO" id="GO:0005797">
    <property type="term" value="C:Golgi medial cisterna"/>
    <property type="evidence" value="ECO:0007669"/>
    <property type="project" value="TreeGrafter"/>
</dbReference>
<evidence type="ECO:0000256" key="4">
    <source>
        <dbReference type="ARBA" id="ARBA00022448"/>
    </source>
</evidence>
<dbReference type="GO" id="GO:0031201">
    <property type="term" value="C:SNARE complex"/>
    <property type="evidence" value="ECO:0007669"/>
    <property type="project" value="TreeGrafter"/>
</dbReference>
<dbReference type="GO" id="GO:0015031">
    <property type="term" value="P:protein transport"/>
    <property type="evidence" value="ECO:0007669"/>
    <property type="project" value="UniProtKB-KW"/>
</dbReference>
<dbReference type="Pfam" id="PF12352">
    <property type="entry name" value="V-SNARE_C"/>
    <property type="match status" value="1"/>
</dbReference>
<dbReference type="OrthoDB" id="422156at2759"/>
<keyword evidence="7 11" id="KW-1133">Transmembrane helix</keyword>
<evidence type="ECO:0000256" key="10">
    <source>
        <dbReference type="PIRNR" id="PIRNR027109"/>
    </source>
</evidence>
<dbReference type="GO" id="GO:0005801">
    <property type="term" value="C:cis-Golgi network"/>
    <property type="evidence" value="ECO:0007669"/>
    <property type="project" value="InterPro"/>
</dbReference>
<dbReference type="Proteomes" id="UP000504633">
    <property type="component" value="Unplaced"/>
</dbReference>
<evidence type="ECO:0000256" key="6">
    <source>
        <dbReference type="ARBA" id="ARBA00022927"/>
    </source>
</evidence>
<evidence type="ECO:0000256" key="11">
    <source>
        <dbReference type="SAM" id="Phobius"/>
    </source>
</evidence>
<dbReference type="GO" id="GO:0005484">
    <property type="term" value="F:SNAP receptor activity"/>
    <property type="evidence" value="ECO:0007669"/>
    <property type="project" value="TreeGrafter"/>
</dbReference>
<dbReference type="GO" id="GO:0000139">
    <property type="term" value="C:Golgi membrane"/>
    <property type="evidence" value="ECO:0007669"/>
    <property type="project" value="UniProtKB-SubCell"/>
</dbReference>
<comment type="subunit">
    <text evidence="10">Component of several multiprotein Golgi SNARE complexes.</text>
</comment>
<keyword evidence="13" id="KW-0675">Receptor</keyword>
<dbReference type="GeneID" id="111596759"/>
<comment type="similarity">
    <text evidence="2 10">Belongs to the GOSR1 family.</text>
</comment>
<dbReference type="InterPro" id="IPR023601">
    <property type="entry name" value="Golgi_SNAP_su1"/>
</dbReference>
<reference evidence="13" key="1">
    <citation type="submission" date="2025-08" db="UniProtKB">
        <authorList>
            <consortium name="RefSeq"/>
        </authorList>
    </citation>
    <scope>IDENTIFICATION</scope>
    <source>
        <strain evidence="13">15085-1641.00</strain>
        <tissue evidence="13">Whole body</tissue>
    </source>
</reference>
<comment type="function">
    <text evidence="10">Involved in transport from the ER to the Golgi apparatus as well as in intra-Golgi transport. It belongs to a super-family of proteins called t-SNAREs or soluble NSF (N-ethylmaleimide-sensitive factor) attachment protein receptor.</text>
</comment>
<keyword evidence="4 10" id="KW-0813">Transport</keyword>
<dbReference type="GO" id="GO:0048219">
    <property type="term" value="P:inter-Golgi cisterna vesicle-mediated transport"/>
    <property type="evidence" value="ECO:0007669"/>
    <property type="project" value="TreeGrafter"/>
</dbReference>
<dbReference type="AlphaFoldDB" id="A0A6J1LLS0"/>
<evidence type="ECO:0000256" key="9">
    <source>
        <dbReference type="ARBA" id="ARBA00023136"/>
    </source>
</evidence>
<dbReference type="PIRSF" id="PIRSF027109">
    <property type="entry name" value="Golgi_SNARE"/>
    <property type="match status" value="1"/>
</dbReference>
<keyword evidence="8 10" id="KW-0333">Golgi apparatus</keyword>
<evidence type="ECO:0000313" key="13">
    <source>
        <dbReference type="RefSeq" id="XP_023166876.1"/>
    </source>
</evidence>
<evidence type="ECO:0000256" key="7">
    <source>
        <dbReference type="ARBA" id="ARBA00022989"/>
    </source>
</evidence>
<sequence length="232" mass="25828">MQMVGSSYDVLRKQARTLENEIDLKLVAFSKIGAGSSISSSNSSAADTSPLLGEHVFDSLSAEIEQMLDKLSALNESMSELPATGSAAMHTLQRHREILHGYRQEFNKICANHTMRIEREELLRGSGLATSGSPSISGLSRREMYMKESGHLSSASNMVNDQINIAIETRDNLHAQRQAFKRLQTRFNDISNRFPLISSLIQRINIKKRRDSLILGAVIGFCVILLLIYAFN</sequence>
<evidence type="ECO:0000256" key="2">
    <source>
        <dbReference type="ARBA" id="ARBA00008473"/>
    </source>
</evidence>
<dbReference type="PANTHER" id="PTHR21094:SF2">
    <property type="entry name" value="GOLGI SNAP RECEPTOR COMPLEX MEMBER 1"/>
    <property type="match status" value="1"/>
</dbReference>
<comment type="subcellular location">
    <subcellularLocation>
        <location evidence="1">Golgi apparatus membrane</location>
        <topology evidence="1">Single-pass type IV membrane protein</topology>
    </subcellularLocation>
</comment>
<evidence type="ECO:0000313" key="12">
    <source>
        <dbReference type="Proteomes" id="UP000504633"/>
    </source>
</evidence>
<dbReference type="KEGG" id="dhe:111596759"/>
<keyword evidence="5 11" id="KW-0812">Transmembrane</keyword>